<dbReference type="HOGENOM" id="CLU_046727_1_1_5"/>
<dbReference type="EC" id="1.13.11.37" evidence="8"/>
<dbReference type="Pfam" id="PF04444">
    <property type="entry name" value="Dioxygenase_N"/>
    <property type="match status" value="1"/>
</dbReference>
<keyword evidence="6" id="KW-0408">Iron</keyword>
<sequence length="293" mass="31908">MLDVNEETITKAVTDAIDRTPDDRTRRIMQSLVTHLHAFVRDIEPSDAEWFAAIDFLTRTGQMCSDVRQEFILLSDTLGVTTLVDAINHRYPSGATVNSVLGPFYYEGRPSLPNGSDISGKAEGVPLIFKGSVRDTQGNPVADAAVDVWHSDAEGHYDMMLPGFGEDETAMRASLRTGADGQFWFRSVMPASYPIPDDGPVGAMMRATHRSNMRPGHVHVMIDAPGSQKLTTMVFVAGDPFVEADPVFGVKRELIQDFHLNEGGVLPDGTHSDETHMAVEYVFTVAPAATAAA</sequence>
<reference evidence="8 9" key="1">
    <citation type="journal article" date="2015" name="Int. J. Syst. Evol. Microbiol.">
        <title>Description of Sphingopyxis fribergensis sp. nov. - a soil bacterium with the ability to degrade styrene and phenylacetic acid.</title>
        <authorList>
            <person name="Oelschlagel M."/>
            <person name="Ruckert C."/>
            <person name="Kalinowski J."/>
            <person name="Schmidt G."/>
            <person name="Schlomann M."/>
            <person name="Tischler D."/>
        </authorList>
    </citation>
    <scope>NUCLEOTIDE SEQUENCE [LARGE SCALE GENOMIC DNA]</scope>
    <source>
        <strain evidence="8 9">Kp5.2</strain>
    </source>
</reference>
<evidence type="ECO:0000313" key="8">
    <source>
        <dbReference type="EMBL" id="AJA09489.1"/>
    </source>
</evidence>
<protein>
    <submittedName>
        <fullName evidence="8">Hydroxyquinol 1,2-dioxygenase (1,2-HQD)</fullName>
        <ecNumber evidence="8">1.13.11.37</ecNumber>
    </submittedName>
</protein>
<evidence type="ECO:0000313" key="9">
    <source>
        <dbReference type="Proteomes" id="UP000030907"/>
    </source>
</evidence>
<dbReference type="EMBL" id="CP009122">
    <property type="protein sequence ID" value="AJA09489.1"/>
    <property type="molecule type" value="Genomic_DNA"/>
</dbReference>
<dbReference type="GO" id="GO:0008199">
    <property type="term" value="F:ferric iron binding"/>
    <property type="evidence" value="ECO:0007669"/>
    <property type="project" value="InterPro"/>
</dbReference>
<organism evidence="8 9">
    <name type="scientific">Sphingopyxis fribergensis</name>
    <dbReference type="NCBI Taxonomy" id="1515612"/>
    <lineage>
        <taxon>Bacteria</taxon>
        <taxon>Pseudomonadati</taxon>
        <taxon>Pseudomonadota</taxon>
        <taxon>Alphaproteobacteria</taxon>
        <taxon>Sphingomonadales</taxon>
        <taxon>Sphingomonadaceae</taxon>
        <taxon>Sphingopyxis</taxon>
    </lineage>
</organism>
<evidence type="ECO:0000256" key="1">
    <source>
        <dbReference type="ARBA" id="ARBA00001965"/>
    </source>
</evidence>
<evidence type="ECO:0000256" key="6">
    <source>
        <dbReference type="ARBA" id="ARBA00023004"/>
    </source>
</evidence>
<evidence type="ECO:0000256" key="4">
    <source>
        <dbReference type="ARBA" id="ARBA00022964"/>
    </source>
</evidence>
<evidence type="ECO:0000256" key="5">
    <source>
        <dbReference type="ARBA" id="ARBA00023002"/>
    </source>
</evidence>
<dbReference type="PANTHER" id="PTHR33711">
    <property type="entry name" value="DIOXYGENASE, PUTATIVE (AFU_ORTHOLOGUE AFUA_2G02910)-RELATED"/>
    <property type="match status" value="1"/>
</dbReference>
<dbReference type="RefSeq" id="WP_039575245.1">
    <property type="nucleotide sequence ID" value="NZ_CP009122.1"/>
</dbReference>
<name>A0A0A7PHM4_9SPHN</name>
<dbReference type="Gene3D" id="2.60.130.10">
    <property type="entry name" value="Aromatic compound dioxygenase"/>
    <property type="match status" value="1"/>
</dbReference>
<evidence type="ECO:0000259" key="7">
    <source>
        <dbReference type="PROSITE" id="PS00083"/>
    </source>
</evidence>
<dbReference type="GO" id="GO:0009712">
    <property type="term" value="P:catechol-containing compound metabolic process"/>
    <property type="evidence" value="ECO:0007669"/>
    <property type="project" value="InterPro"/>
</dbReference>
<dbReference type="GO" id="GO:0018576">
    <property type="term" value="F:catechol 1,2-dioxygenase activity"/>
    <property type="evidence" value="ECO:0007669"/>
    <property type="project" value="InterPro"/>
</dbReference>
<keyword evidence="3" id="KW-0479">Metal-binding</keyword>
<evidence type="ECO:0000256" key="2">
    <source>
        <dbReference type="ARBA" id="ARBA00007825"/>
    </source>
</evidence>
<dbReference type="AlphaFoldDB" id="A0A0A7PHM4"/>
<feature type="domain" description="Intradiol ring-cleavage dioxygenases" evidence="7">
    <location>
        <begin position="129"/>
        <end position="157"/>
    </location>
</feature>
<comment type="similarity">
    <text evidence="2">Belongs to the intradiol ring-cleavage dioxygenase family.</text>
</comment>
<proteinExistence type="inferred from homology"/>
<dbReference type="OrthoDB" id="9800887at2"/>
<keyword evidence="4 8" id="KW-0223">Dioxygenase</keyword>
<comment type="cofactor">
    <cofactor evidence="1">
        <name>Fe(3+)</name>
        <dbReference type="ChEBI" id="CHEBI:29034"/>
    </cofactor>
</comment>
<gene>
    <name evidence="8" type="primary">chqB</name>
    <name evidence="8" type="ORF">SKP52_13005</name>
</gene>
<accession>A0A0A7PHM4</accession>
<dbReference type="InterPro" id="IPR000627">
    <property type="entry name" value="Intradiol_dOase_C"/>
</dbReference>
<dbReference type="KEGG" id="sphk:SKP52_13005"/>
<dbReference type="SUPFAM" id="SSF49482">
    <property type="entry name" value="Aromatic compound dioxygenase"/>
    <property type="match status" value="1"/>
</dbReference>
<dbReference type="InterPro" id="IPR015889">
    <property type="entry name" value="Intradiol_dOase_core"/>
</dbReference>
<dbReference type="GO" id="GO:0047074">
    <property type="term" value="F:4-hydroxycatechol 1,2-dioxygenase activity"/>
    <property type="evidence" value="ECO:0007669"/>
    <property type="project" value="UniProtKB-EC"/>
</dbReference>
<keyword evidence="5 8" id="KW-0560">Oxidoreductase</keyword>
<keyword evidence="9" id="KW-1185">Reference proteome</keyword>
<dbReference type="InterPro" id="IPR050770">
    <property type="entry name" value="Intradiol_RC_Dioxygenase"/>
</dbReference>
<dbReference type="PANTHER" id="PTHR33711:SF7">
    <property type="entry name" value="INTRADIOL RING-CLEAVAGE DIOXYGENASES DOMAIN-CONTAINING PROTEIN-RELATED"/>
    <property type="match status" value="1"/>
</dbReference>
<dbReference type="PROSITE" id="PS00083">
    <property type="entry name" value="INTRADIOL_DIOXYGENAS"/>
    <property type="match status" value="1"/>
</dbReference>
<dbReference type="Pfam" id="PF00775">
    <property type="entry name" value="Dioxygenase_C"/>
    <property type="match status" value="1"/>
</dbReference>
<dbReference type="InterPro" id="IPR007535">
    <property type="entry name" value="Catechol_dOase_N"/>
</dbReference>
<dbReference type="STRING" id="1515612.SKP52_13005"/>
<evidence type="ECO:0000256" key="3">
    <source>
        <dbReference type="ARBA" id="ARBA00022723"/>
    </source>
</evidence>
<dbReference type="Proteomes" id="UP000030907">
    <property type="component" value="Chromosome"/>
</dbReference>